<dbReference type="EMBL" id="JANBUL010000370">
    <property type="protein sequence ID" value="KAJ2776347.1"/>
    <property type="molecule type" value="Genomic_DNA"/>
</dbReference>
<feature type="region of interest" description="Disordered" evidence="7">
    <location>
        <begin position="1"/>
        <end position="57"/>
    </location>
</feature>
<feature type="compositionally biased region" description="Low complexity" evidence="7">
    <location>
        <begin position="40"/>
        <end position="52"/>
    </location>
</feature>
<evidence type="ECO:0000313" key="9">
    <source>
        <dbReference type="EMBL" id="KAJ2776347.1"/>
    </source>
</evidence>
<accession>A0A9W8H1M3</accession>
<evidence type="ECO:0000313" key="10">
    <source>
        <dbReference type="Proteomes" id="UP001140217"/>
    </source>
</evidence>
<sequence length="537" mass="57529">MKRQSGIGLIRHGADAGSSYFQRRAQPMAGRSQQPQDAPATNSSSTTTTTAAKPTDRQAAAERLVGLNAIAVLTNQPNKAPARIHRSELPTVPRTQYPEIALSDFGVYLSGTAELFEQYAANAKSGYQVAGDEPDRHDAAGEEAERAVEAAGHTYSIDSSTMADRLKTLDGTRSEFGLDSISEYGGGADGGGARALPGIEDVPAIFFEEDFDLRDPATFAVVTQVVLGPATGAAGLFAPERAAEAGSAMQEALSGYMDVVEAYLTREISRRSPSFFAALATLEELHTETDRCIGQIHAAREDLKKTAQTQCSPGLELIRQRRRRRNLEAVVRNVEVLGTLRHTQAAADELVESGDYVGALGLLNEARELAETVGQAGAVLKTRAFGHLRARMDKSLRAVVQHTERELAAIVLRDMREFVDDGLSGARHGPLSASQVDIYQANLAMQLVPFVCGLARTGGLGGALKAYRDGLMAATAGLIEGLYPSGFPRSQGHAMFSDAAQQRALGAAVRGQTFDQFCALFRQQQELLLLVISHVDM</sequence>
<dbReference type="GO" id="GO:0005829">
    <property type="term" value="C:cytosol"/>
    <property type="evidence" value="ECO:0007669"/>
    <property type="project" value="GOC"/>
</dbReference>
<dbReference type="GO" id="GO:0000938">
    <property type="term" value="C:GARP complex"/>
    <property type="evidence" value="ECO:0007669"/>
    <property type="project" value="InterPro"/>
</dbReference>
<evidence type="ECO:0000256" key="1">
    <source>
        <dbReference type="ARBA" id="ARBA00004601"/>
    </source>
</evidence>
<protein>
    <recommendedName>
        <fullName evidence="8">Vacuolar protein sorting-associated protein 54 N-terminal domain-containing protein</fullName>
    </recommendedName>
</protein>
<dbReference type="PANTHER" id="PTHR12965">
    <property type="entry name" value="VACUOLAR PROTEIN SORTING 54"/>
    <property type="match status" value="1"/>
</dbReference>
<dbReference type="Pfam" id="PF10475">
    <property type="entry name" value="Vps54_N"/>
    <property type="match status" value="1"/>
</dbReference>
<dbReference type="GO" id="GO:0042147">
    <property type="term" value="P:retrograde transport, endosome to Golgi"/>
    <property type="evidence" value="ECO:0007669"/>
    <property type="project" value="InterPro"/>
</dbReference>
<reference evidence="9" key="1">
    <citation type="submission" date="2022-07" db="EMBL/GenBank/DDBJ databases">
        <title>Phylogenomic reconstructions and comparative analyses of Kickxellomycotina fungi.</title>
        <authorList>
            <person name="Reynolds N.K."/>
            <person name="Stajich J.E."/>
            <person name="Barry K."/>
            <person name="Grigoriev I.V."/>
            <person name="Crous P."/>
            <person name="Smith M.E."/>
        </authorList>
    </citation>
    <scope>NUCLEOTIDE SEQUENCE</scope>
    <source>
        <strain evidence="9">NBRC 105414</strain>
    </source>
</reference>
<keyword evidence="10" id="KW-1185">Reference proteome</keyword>
<feature type="non-terminal residue" evidence="9">
    <location>
        <position position="537"/>
    </location>
</feature>
<keyword evidence="4" id="KW-0653">Protein transport</keyword>
<evidence type="ECO:0000256" key="5">
    <source>
        <dbReference type="ARBA" id="ARBA00023034"/>
    </source>
</evidence>
<dbReference type="Proteomes" id="UP001140217">
    <property type="component" value="Unassembled WGS sequence"/>
</dbReference>
<dbReference type="OrthoDB" id="10259024at2759"/>
<dbReference type="AlphaFoldDB" id="A0A9W8H1M3"/>
<dbReference type="PANTHER" id="PTHR12965:SF0">
    <property type="entry name" value="VACUOLAR PROTEIN SORTING-ASSOCIATED PROTEIN 54"/>
    <property type="match status" value="1"/>
</dbReference>
<evidence type="ECO:0000259" key="8">
    <source>
        <dbReference type="Pfam" id="PF10475"/>
    </source>
</evidence>
<feature type="domain" description="Vacuolar protein sorting-associated protein 54 N-terminal" evidence="8">
    <location>
        <begin position="249"/>
        <end position="379"/>
    </location>
</feature>
<dbReference type="GO" id="GO:0015031">
    <property type="term" value="P:protein transport"/>
    <property type="evidence" value="ECO:0007669"/>
    <property type="project" value="UniProtKB-KW"/>
</dbReference>
<evidence type="ECO:0000256" key="7">
    <source>
        <dbReference type="SAM" id="MobiDB-lite"/>
    </source>
</evidence>
<comment type="subcellular location">
    <subcellularLocation>
        <location evidence="1">Golgi apparatus</location>
        <location evidence="1">trans-Golgi network</location>
    </subcellularLocation>
</comment>
<name>A0A9W8H1M3_9FUNG</name>
<evidence type="ECO:0000256" key="6">
    <source>
        <dbReference type="ARBA" id="ARBA00023054"/>
    </source>
</evidence>
<keyword evidence="6" id="KW-0175">Coiled coil</keyword>
<comment type="similarity">
    <text evidence="2">Belongs to the VPS54 family.</text>
</comment>
<evidence type="ECO:0000256" key="3">
    <source>
        <dbReference type="ARBA" id="ARBA00022448"/>
    </source>
</evidence>
<keyword evidence="5" id="KW-0333">Golgi apparatus</keyword>
<dbReference type="InterPro" id="IPR039745">
    <property type="entry name" value="Vps54"/>
</dbReference>
<evidence type="ECO:0000256" key="2">
    <source>
        <dbReference type="ARBA" id="ARBA00009150"/>
    </source>
</evidence>
<proteinExistence type="inferred from homology"/>
<dbReference type="GO" id="GO:0006896">
    <property type="term" value="P:Golgi to vacuole transport"/>
    <property type="evidence" value="ECO:0007669"/>
    <property type="project" value="TreeGrafter"/>
</dbReference>
<keyword evidence="3" id="KW-0813">Transport</keyword>
<dbReference type="GO" id="GO:0019905">
    <property type="term" value="F:syntaxin binding"/>
    <property type="evidence" value="ECO:0007669"/>
    <property type="project" value="TreeGrafter"/>
</dbReference>
<evidence type="ECO:0000256" key="4">
    <source>
        <dbReference type="ARBA" id="ARBA00022927"/>
    </source>
</evidence>
<organism evidence="9 10">
    <name type="scientific">Coemansia javaensis</name>
    <dbReference type="NCBI Taxonomy" id="2761396"/>
    <lineage>
        <taxon>Eukaryota</taxon>
        <taxon>Fungi</taxon>
        <taxon>Fungi incertae sedis</taxon>
        <taxon>Zoopagomycota</taxon>
        <taxon>Kickxellomycotina</taxon>
        <taxon>Kickxellomycetes</taxon>
        <taxon>Kickxellales</taxon>
        <taxon>Kickxellaceae</taxon>
        <taxon>Coemansia</taxon>
    </lineage>
</organism>
<dbReference type="InterPro" id="IPR019515">
    <property type="entry name" value="VPS54_N"/>
</dbReference>
<gene>
    <name evidence="9" type="ORF">H4R18_005712</name>
</gene>
<comment type="caution">
    <text evidence="9">The sequence shown here is derived from an EMBL/GenBank/DDBJ whole genome shotgun (WGS) entry which is preliminary data.</text>
</comment>